<keyword evidence="14" id="KW-1185">Reference proteome</keyword>
<feature type="transmembrane region" description="Helical" evidence="12">
    <location>
        <begin position="12"/>
        <end position="33"/>
    </location>
</feature>
<feature type="transmembrane region" description="Helical" evidence="12">
    <location>
        <begin position="161"/>
        <end position="183"/>
    </location>
</feature>
<evidence type="ECO:0000256" key="10">
    <source>
        <dbReference type="ARBA" id="ARBA00023065"/>
    </source>
</evidence>
<keyword evidence="3" id="KW-0813">Transport</keyword>
<dbReference type="PANTHER" id="PTHR32024:SF2">
    <property type="entry name" value="TRK SYSTEM POTASSIUM UPTAKE PROTEIN TRKG-RELATED"/>
    <property type="match status" value="1"/>
</dbReference>
<keyword evidence="7 12" id="KW-0812">Transmembrane</keyword>
<evidence type="ECO:0000256" key="12">
    <source>
        <dbReference type="SAM" id="Phobius"/>
    </source>
</evidence>
<dbReference type="Proteomes" id="UP001321047">
    <property type="component" value="Unassembled WGS sequence"/>
</dbReference>
<evidence type="ECO:0000256" key="2">
    <source>
        <dbReference type="ARBA" id="ARBA00009137"/>
    </source>
</evidence>
<dbReference type="RefSeq" id="WP_342810503.1">
    <property type="nucleotide sequence ID" value="NZ_JAOPJZ010000032.1"/>
</dbReference>
<feature type="transmembrane region" description="Helical" evidence="12">
    <location>
        <begin position="270"/>
        <end position="293"/>
    </location>
</feature>
<dbReference type="GO" id="GO:0005886">
    <property type="term" value="C:plasma membrane"/>
    <property type="evidence" value="ECO:0007669"/>
    <property type="project" value="UniProtKB-SubCell"/>
</dbReference>
<sequence>MTIRVDWRSSVSVTGTVLKWLAVPLVGPLLLAIYDGVDIVPFLVAIAITAVAGAVLEQLSDERDLRQREAFLMVALTWLGVAVVGAIPFFLTGIDADPTSSFYNPLFDLPAGGLATLSVVTSALVDSLFESMSGLTTTGATIMTGWDFANQSRAILLWRQLLQWLGGLGILVVAIGLLSNLMVGGAQLMETETQTRNVTKLTPEIESTARLIWGLYVGLTLAAIAVFYGLHLVGLAPNMDLFNAVSHAFTSVATAGFSPEAGSVGAFEPIVQWAVMPFMILGATNFILLYYLVQGDFERPFKSEELRFYLGIIATFAAIVSIILALDPDVNNGLEGTVRHSLFNVISIVTTTGYASMDFNSWSPGAKHILFLSMFVGGMAGSTTCSIKTVRWLVIFKSLYRNLFVSVHPQAVRPVRLGDSVVDEDTINDIFSYVMLAILLFFALTVLIVVDAARVGTAVSEFEALGASASIFLNIGPAFGMAGPMDNYAGFPVTTRAVMVIMMWIGRIEIIPVLILLIPAYWES</sequence>
<evidence type="ECO:0000256" key="8">
    <source>
        <dbReference type="ARBA" id="ARBA00022958"/>
    </source>
</evidence>
<dbReference type="PIRSF" id="PIRSF006247">
    <property type="entry name" value="TrkH"/>
    <property type="match status" value="1"/>
</dbReference>
<dbReference type="Pfam" id="PF02386">
    <property type="entry name" value="TrkH"/>
    <property type="match status" value="1"/>
</dbReference>
<feature type="transmembrane region" description="Helical" evidence="12">
    <location>
        <begin position="305"/>
        <end position="326"/>
    </location>
</feature>
<feature type="transmembrane region" description="Helical" evidence="12">
    <location>
        <begin position="369"/>
        <end position="394"/>
    </location>
</feature>
<comment type="caution">
    <text evidence="13">The sequence shown here is derived from an EMBL/GenBank/DDBJ whole genome shotgun (WGS) entry which is preliminary data.</text>
</comment>
<evidence type="ECO:0000256" key="7">
    <source>
        <dbReference type="ARBA" id="ARBA00022692"/>
    </source>
</evidence>
<feature type="transmembrane region" description="Helical" evidence="12">
    <location>
        <begin position="71"/>
        <end position="91"/>
    </location>
</feature>
<feature type="transmembrane region" description="Helical" evidence="12">
    <location>
        <begin position="430"/>
        <end position="450"/>
    </location>
</feature>
<evidence type="ECO:0000256" key="11">
    <source>
        <dbReference type="ARBA" id="ARBA00023136"/>
    </source>
</evidence>
<gene>
    <name evidence="13" type="ORF">OB919_19825</name>
</gene>
<keyword evidence="9 12" id="KW-1133">Transmembrane helix</keyword>
<feature type="transmembrane region" description="Helical" evidence="12">
    <location>
        <begin position="211"/>
        <end position="234"/>
    </location>
</feature>
<keyword evidence="10" id="KW-0406">Ion transport</keyword>
<dbReference type="AlphaFoldDB" id="A0AAP2ZBJ1"/>
<dbReference type="InterPro" id="IPR003445">
    <property type="entry name" value="Cat_transpt"/>
</dbReference>
<comment type="subcellular location">
    <subcellularLocation>
        <location evidence="1">Cell inner membrane</location>
        <topology evidence="1">Multi-pass membrane protein</topology>
    </subcellularLocation>
</comment>
<dbReference type="InterPro" id="IPR004772">
    <property type="entry name" value="TrkH"/>
</dbReference>
<protein>
    <submittedName>
        <fullName evidence="13">TrkH family potassium uptake protein</fullName>
    </submittedName>
</protein>
<keyword evidence="5" id="KW-0997">Cell inner membrane</keyword>
<evidence type="ECO:0000256" key="3">
    <source>
        <dbReference type="ARBA" id="ARBA00022448"/>
    </source>
</evidence>
<feature type="transmembrane region" description="Helical" evidence="12">
    <location>
        <begin position="338"/>
        <end position="357"/>
    </location>
</feature>
<accession>A0AAP2ZBJ1</accession>
<keyword evidence="8" id="KW-0630">Potassium</keyword>
<proteinExistence type="inferred from homology"/>
<feature type="transmembrane region" description="Helical" evidence="12">
    <location>
        <begin position="39"/>
        <end position="59"/>
    </location>
</feature>
<evidence type="ECO:0000256" key="4">
    <source>
        <dbReference type="ARBA" id="ARBA00022475"/>
    </source>
</evidence>
<dbReference type="GO" id="GO:0015379">
    <property type="term" value="F:potassium:chloride symporter activity"/>
    <property type="evidence" value="ECO:0007669"/>
    <property type="project" value="InterPro"/>
</dbReference>
<evidence type="ECO:0000256" key="6">
    <source>
        <dbReference type="ARBA" id="ARBA00022538"/>
    </source>
</evidence>
<evidence type="ECO:0000313" key="14">
    <source>
        <dbReference type="Proteomes" id="UP001321047"/>
    </source>
</evidence>
<evidence type="ECO:0000256" key="1">
    <source>
        <dbReference type="ARBA" id="ARBA00004429"/>
    </source>
</evidence>
<dbReference type="EMBL" id="JAOPJZ010000032">
    <property type="protein sequence ID" value="MCU4754202.1"/>
    <property type="molecule type" value="Genomic_DNA"/>
</dbReference>
<comment type="similarity">
    <text evidence="2">Belongs to the TrkH potassium transport family.</text>
</comment>
<evidence type="ECO:0000313" key="13">
    <source>
        <dbReference type="EMBL" id="MCU4754202.1"/>
    </source>
</evidence>
<dbReference type="PANTHER" id="PTHR32024">
    <property type="entry name" value="TRK SYSTEM POTASSIUM UPTAKE PROTEIN TRKG-RELATED"/>
    <property type="match status" value="1"/>
</dbReference>
<feature type="transmembrane region" description="Helical" evidence="12">
    <location>
        <begin position="501"/>
        <end position="522"/>
    </location>
</feature>
<reference evidence="13 14" key="1">
    <citation type="submission" date="2022-09" db="EMBL/GenBank/DDBJ databases">
        <title>Enrichment on poylsaccharides allowed isolation of novel metabolic and taxonomic groups of Haloarchaea.</title>
        <authorList>
            <person name="Sorokin D.Y."/>
            <person name="Elcheninov A.G."/>
            <person name="Khizhniak T.V."/>
            <person name="Kolganova T.V."/>
            <person name="Kublanov I.V."/>
        </authorList>
    </citation>
    <scope>NUCLEOTIDE SEQUENCE [LARGE SCALE GENOMIC DNA]</scope>
    <source>
        <strain evidence="13 14">AArc-curdl1</strain>
    </source>
</reference>
<name>A0AAP2ZBJ1_9EURY</name>
<keyword evidence="4" id="KW-1003">Cell membrane</keyword>
<evidence type="ECO:0000256" key="9">
    <source>
        <dbReference type="ARBA" id="ARBA00022989"/>
    </source>
</evidence>
<organism evidence="13 14">
    <name type="scientific">Natronosalvus hydrolyticus</name>
    <dbReference type="NCBI Taxonomy" id="2979988"/>
    <lineage>
        <taxon>Archaea</taxon>
        <taxon>Methanobacteriati</taxon>
        <taxon>Methanobacteriota</taxon>
        <taxon>Stenosarchaea group</taxon>
        <taxon>Halobacteria</taxon>
        <taxon>Halobacteriales</taxon>
        <taxon>Natrialbaceae</taxon>
        <taxon>Natronosalvus</taxon>
    </lineage>
</organism>
<keyword evidence="6" id="KW-0633">Potassium transport</keyword>
<evidence type="ECO:0000256" key="5">
    <source>
        <dbReference type="ARBA" id="ARBA00022519"/>
    </source>
</evidence>
<keyword evidence="11 12" id="KW-0472">Membrane</keyword>
<feature type="transmembrane region" description="Helical" evidence="12">
    <location>
        <begin position="462"/>
        <end position="481"/>
    </location>
</feature>